<evidence type="ECO:0000259" key="2">
    <source>
        <dbReference type="Pfam" id="PF00850"/>
    </source>
</evidence>
<name>A0A1M4ZIT2_9FIRM</name>
<sequence>MKVVFHERYKEVYAADPAAAAGRLDLMVEELAGAYPFIEPAPATDDDVLLVHSSGHLERVKNRPHTYEIALLAAGGAILASELAMQGEMAFGLIRPPGHHASPDSSWGFCWFNNIAIAVERLRRRGIISKALIIDIDLHYGDGTASIFAGVPEVTYHHVEGISRERFLRDLELTCRGEFDLVAISAGFDRHEADWGRLLKTEDYAAAGKIIGTFARQKCRGRVFAVLEGGYNSDVLGKNARALLRGLEEE</sequence>
<dbReference type="SUPFAM" id="SSF52768">
    <property type="entry name" value="Arginase/deacetylase"/>
    <property type="match status" value="1"/>
</dbReference>
<dbReference type="PANTHER" id="PTHR10625">
    <property type="entry name" value="HISTONE DEACETYLASE HDAC1-RELATED"/>
    <property type="match status" value="1"/>
</dbReference>
<dbReference type="Pfam" id="PF00850">
    <property type="entry name" value="Hist_deacetyl"/>
    <property type="match status" value="2"/>
</dbReference>
<dbReference type="PRINTS" id="PR01270">
    <property type="entry name" value="HDASUPER"/>
</dbReference>
<dbReference type="Proteomes" id="UP000184196">
    <property type="component" value="Unassembled WGS sequence"/>
</dbReference>
<dbReference type="InterPro" id="IPR000286">
    <property type="entry name" value="HDACs"/>
</dbReference>
<dbReference type="AlphaFoldDB" id="A0A1M4ZIT2"/>
<evidence type="ECO:0000313" key="3">
    <source>
        <dbReference type="EMBL" id="SHF17943.1"/>
    </source>
</evidence>
<dbReference type="EMBL" id="FQUW01000017">
    <property type="protein sequence ID" value="SHF17943.1"/>
    <property type="molecule type" value="Genomic_DNA"/>
</dbReference>
<dbReference type="InterPro" id="IPR023696">
    <property type="entry name" value="Ureohydrolase_dom_sf"/>
</dbReference>
<dbReference type="Gene3D" id="3.40.800.20">
    <property type="entry name" value="Histone deacetylase domain"/>
    <property type="match status" value="2"/>
</dbReference>
<feature type="domain" description="Histone deacetylase" evidence="2">
    <location>
        <begin position="180"/>
        <end position="246"/>
    </location>
</feature>
<protein>
    <submittedName>
        <fullName evidence="3">Acetoin utilization deacetylase AcuC</fullName>
    </submittedName>
</protein>
<feature type="domain" description="Histone deacetylase" evidence="2">
    <location>
        <begin position="25"/>
        <end position="156"/>
    </location>
</feature>
<gene>
    <name evidence="3" type="ORF">SAMN02745218_01615</name>
</gene>
<dbReference type="InterPro" id="IPR037138">
    <property type="entry name" value="His_deacetylse_dom_sf"/>
</dbReference>
<comment type="similarity">
    <text evidence="1">Belongs to the histone deacetylase family.</text>
</comment>
<dbReference type="OrthoDB" id="9808367at2"/>
<dbReference type="GO" id="GO:0004407">
    <property type="term" value="F:histone deacetylase activity"/>
    <property type="evidence" value="ECO:0007669"/>
    <property type="project" value="TreeGrafter"/>
</dbReference>
<keyword evidence="4" id="KW-1185">Reference proteome</keyword>
<organism evidence="3 4">
    <name type="scientific">Desulfofundulus australicus DSM 11792</name>
    <dbReference type="NCBI Taxonomy" id="1121425"/>
    <lineage>
        <taxon>Bacteria</taxon>
        <taxon>Bacillati</taxon>
        <taxon>Bacillota</taxon>
        <taxon>Clostridia</taxon>
        <taxon>Eubacteriales</taxon>
        <taxon>Peptococcaceae</taxon>
        <taxon>Desulfofundulus</taxon>
    </lineage>
</organism>
<dbReference type="RefSeq" id="WP_073164926.1">
    <property type="nucleotide sequence ID" value="NZ_FQUW01000017.1"/>
</dbReference>
<dbReference type="GO" id="GO:0040029">
    <property type="term" value="P:epigenetic regulation of gene expression"/>
    <property type="evidence" value="ECO:0007669"/>
    <property type="project" value="TreeGrafter"/>
</dbReference>
<accession>A0A1M4ZIT2</accession>
<dbReference type="InterPro" id="IPR023801">
    <property type="entry name" value="His_deacetylse_dom"/>
</dbReference>
<evidence type="ECO:0000256" key="1">
    <source>
        <dbReference type="ARBA" id="ARBA00005947"/>
    </source>
</evidence>
<proteinExistence type="inferred from homology"/>
<evidence type="ECO:0000313" key="4">
    <source>
        <dbReference type="Proteomes" id="UP000184196"/>
    </source>
</evidence>
<reference evidence="4" key="1">
    <citation type="submission" date="2016-11" db="EMBL/GenBank/DDBJ databases">
        <authorList>
            <person name="Varghese N."/>
            <person name="Submissions S."/>
        </authorList>
    </citation>
    <scope>NUCLEOTIDE SEQUENCE [LARGE SCALE GENOMIC DNA]</scope>
    <source>
        <strain evidence="4">DSM 11792</strain>
    </source>
</reference>